<dbReference type="PROSITE" id="PS51371">
    <property type="entry name" value="CBS"/>
    <property type="match status" value="1"/>
</dbReference>
<dbReference type="RefSeq" id="WP_184981429.1">
    <property type="nucleotide sequence ID" value="NZ_JACHNE010000001.1"/>
</dbReference>
<evidence type="ECO:0000256" key="4">
    <source>
        <dbReference type="ARBA" id="ARBA00022737"/>
    </source>
</evidence>
<feature type="transmembrane region" description="Helical" evidence="9">
    <location>
        <begin position="6"/>
        <end position="29"/>
    </location>
</feature>
<dbReference type="Pfam" id="PF00571">
    <property type="entry name" value="CBS"/>
    <property type="match status" value="1"/>
</dbReference>
<keyword evidence="4" id="KW-0677">Repeat</keyword>
<dbReference type="AlphaFoldDB" id="A0A7W9H0P6"/>
<evidence type="ECO:0000256" key="8">
    <source>
        <dbReference type="PROSITE-ProRule" id="PRU01193"/>
    </source>
</evidence>
<dbReference type="SUPFAM" id="SSF54631">
    <property type="entry name" value="CBS-domain pair"/>
    <property type="match status" value="1"/>
</dbReference>
<protein>
    <submittedName>
        <fullName evidence="12">CBS domain containing-hemolysin-like protein</fullName>
    </submittedName>
</protein>
<feature type="transmembrane region" description="Helical" evidence="9">
    <location>
        <begin position="126"/>
        <end position="143"/>
    </location>
</feature>
<dbReference type="PANTHER" id="PTHR43099">
    <property type="entry name" value="UPF0053 PROTEIN YRKA"/>
    <property type="match status" value="1"/>
</dbReference>
<dbReference type="InterPro" id="IPR046342">
    <property type="entry name" value="CBS_dom_sf"/>
</dbReference>
<dbReference type="InterPro" id="IPR044751">
    <property type="entry name" value="Ion_transp-like_CBS"/>
</dbReference>
<feature type="transmembrane region" description="Helical" evidence="9">
    <location>
        <begin position="50"/>
        <end position="77"/>
    </location>
</feature>
<dbReference type="SMART" id="SM00116">
    <property type="entry name" value="CBS"/>
    <property type="match status" value="2"/>
</dbReference>
<evidence type="ECO:0000256" key="5">
    <source>
        <dbReference type="ARBA" id="ARBA00022989"/>
    </source>
</evidence>
<dbReference type="PROSITE" id="PS51846">
    <property type="entry name" value="CNNM"/>
    <property type="match status" value="1"/>
</dbReference>
<accession>A0A7W9H0P6</accession>
<sequence length="341" mass="36222">MTLLQLAIGALTLLTNAFFVGAEFALVSVRRSQIEPHAQEGDKRARRTLWALEHLSAMMATAQLGITVSSLVLGAVAEPAIAHLLEPGFEAVHLPHALVHPVAFLIALTLATYLHMLIGEMVPKNIALAAPVSSALLLGPPLAALTRALKPVVFGINAFANVLLKLLRVEPKDEVESVFTDDQLARMVLDSSQAGLLSPADGERLRDALELGTRPVGEILVPVQRMHTVDHTVTPAQLERVAAGAGYSRFPVTGAEGALLGYLHIKDTLGVTDRDRPFPRTALHKVTRVRIDTPLDDTLTALRAEGSHLAAVVGESGKVIGFVTMEDVLSELVGPAAPAPA</sequence>
<organism evidence="12 13">
    <name type="scientific">Streptomyces caelestis</name>
    <dbReference type="NCBI Taxonomy" id="36816"/>
    <lineage>
        <taxon>Bacteria</taxon>
        <taxon>Bacillati</taxon>
        <taxon>Actinomycetota</taxon>
        <taxon>Actinomycetes</taxon>
        <taxon>Kitasatosporales</taxon>
        <taxon>Streptomycetaceae</taxon>
        <taxon>Streptomyces</taxon>
    </lineage>
</organism>
<evidence type="ECO:0000256" key="2">
    <source>
        <dbReference type="ARBA" id="ARBA00022475"/>
    </source>
</evidence>
<keyword evidence="2" id="KW-1003">Cell membrane</keyword>
<comment type="subcellular location">
    <subcellularLocation>
        <location evidence="1">Cell membrane</location>
        <topology evidence="1">Multi-pass membrane protein</topology>
    </subcellularLocation>
</comment>
<evidence type="ECO:0000313" key="12">
    <source>
        <dbReference type="EMBL" id="MBB5793291.1"/>
    </source>
</evidence>
<evidence type="ECO:0000256" key="3">
    <source>
        <dbReference type="ARBA" id="ARBA00022692"/>
    </source>
</evidence>
<feature type="domain" description="CBS" evidence="10">
    <location>
        <begin position="282"/>
        <end position="338"/>
    </location>
</feature>
<keyword evidence="5 8" id="KW-1133">Transmembrane helix</keyword>
<name>A0A7W9H0P6_9ACTN</name>
<evidence type="ECO:0000256" key="1">
    <source>
        <dbReference type="ARBA" id="ARBA00004651"/>
    </source>
</evidence>
<proteinExistence type="predicted"/>
<gene>
    <name evidence="12" type="ORF">HDA41_001255</name>
</gene>
<dbReference type="InterPro" id="IPR002550">
    <property type="entry name" value="CNNM"/>
</dbReference>
<dbReference type="Pfam" id="PF01595">
    <property type="entry name" value="CNNM"/>
    <property type="match status" value="1"/>
</dbReference>
<dbReference type="Gene3D" id="3.10.580.10">
    <property type="entry name" value="CBS-domain"/>
    <property type="match status" value="1"/>
</dbReference>
<dbReference type="PANTHER" id="PTHR43099:SF4">
    <property type="entry name" value="INTEGRAL MEMBRANE PROTEIN"/>
    <property type="match status" value="1"/>
</dbReference>
<feature type="domain" description="CNNM transmembrane" evidence="11">
    <location>
        <begin position="1"/>
        <end position="201"/>
    </location>
</feature>
<keyword evidence="3 8" id="KW-0812">Transmembrane</keyword>
<evidence type="ECO:0000259" key="10">
    <source>
        <dbReference type="PROSITE" id="PS51371"/>
    </source>
</evidence>
<evidence type="ECO:0000313" key="13">
    <source>
        <dbReference type="Proteomes" id="UP000590647"/>
    </source>
</evidence>
<feature type="transmembrane region" description="Helical" evidence="9">
    <location>
        <begin position="97"/>
        <end position="114"/>
    </location>
</feature>
<keyword evidence="6 8" id="KW-0472">Membrane</keyword>
<evidence type="ECO:0000256" key="7">
    <source>
        <dbReference type="PROSITE-ProRule" id="PRU00703"/>
    </source>
</evidence>
<reference evidence="12 13" key="1">
    <citation type="submission" date="2020-08" db="EMBL/GenBank/DDBJ databases">
        <title>Sequencing the genomes of 1000 actinobacteria strains.</title>
        <authorList>
            <person name="Klenk H.-P."/>
        </authorList>
    </citation>
    <scope>NUCLEOTIDE SEQUENCE [LARGE SCALE GENOMIC DNA]</scope>
    <source>
        <strain evidence="12 13">DSM 40084</strain>
    </source>
</reference>
<evidence type="ECO:0000259" key="11">
    <source>
        <dbReference type="PROSITE" id="PS51846"/>
    </source>
</evidence>
<dbReference type="EMBL" id="JACHNE010000001">
    <property type="protein sequence ID" value="MBB5793291.1"/>
    <property type="molecule type" value="Genomic_DNA"/>
</dbReference>
<dbReference type="GO" id="GO:0005886">
    <property type="term" value="C:plasma membrane"/>
    <property type="evidence" value="ECO:0007669"/>
    <property type="project" value="UniProtKB-SubCell"/>
</dbReference>
<evidence type="ECO:0000256" key="9">
    <source>
        <dbReference type="SAM" id="Phobius"/>
    </source>
</evidence>
<dbReference type="InterPro" id="IPR051676">
    <property type="entry name" value="UPF0053_domain"/>
</dbReference>
<dbReference type="InterPro" id="IPR000644">
    <property type="entry name" value="CBS_dom"/>
</dbReference>
<keyword evidence="7" id="KW-0129">CBS domain</keyword>
<dbReference type="Proteomes" id="UP000590647">
    <property type="component" value="Unassembled WGS sequence"/>
</dbReference>
<comment type="caution">
    <text evidence="12">The sequence shown here is derived from an EMBL/GenBank/DDBJ whole genome shotgun (WGS) entry which is preliminary data.</text>
</comment>
<dbReference type="CDD" id="cd04590">
    <property type="entry name" value="CBS_pair_CorC_HlyC_assoc"/>
    <property type="match status" value="1"/>
</dbReference>
<evidence type="ECO:0000256" key="6">
    <source>
        <dbReference type="ARBA" id="ARBA00023136"/>
    </source>
</evidence>
<keyword evidence="13" id="KW-1185">Reference proteome</keyword>